<comment type="caution">
    <text evidence="1">The sequence shown here is derived from an EMBL/GenBank/DDBJ whole genome shotgun (WGS) entry which is preliminary data.</text>
</comment>
<sequence>MIDNIEYYMEYLDGLTKDMPEEFVKLAQVFELSVFEPVYMEGEDDIYAAYLMNDSVESYFVFENSIMTGEYKNIDCEQVAGIETLSDGYMLIVNQGGENIFTIRFNKLGIKTTYFNYGSMGHFWVKGYEYLRQLEYQLADVRDKYRYLGSSSCTSKELIFMQLADFPPIKKYKSVPEAYYVPYPDAVYSEAVNYLIDMAVSVGDKRMAGMLKCYLNKPDIIKCNIIAAMFHRKAHSRFIDKLIMDVRNEADNYVKRTFNSDEEAQYKIVHNKALKALDRYKEAGYECLLYREEPFMYSKDSITYKEHILVFRNGRINRKCDIYTYEA</sequence>
<organism evidence="1 2">
    <name type="scientific">[Lactobacillus] rogosae</name>
    <dbReference type="NCBI Taxonomy" id="706562"/>
    <lineage>
        <taxon>Bacteria</taxon>
        <taxon>Bacillati</taxon>
        <taxon>Bacillota</taxon>
        <taxon>Clostridia</taxon>
        <taxon>Lachnospirales</taxon>
        <taxon>Lachnospiraceae</taxon>
        <taxon>Lachnospira</taxon>
    </lineage>
</organism>
<dbReference type="RefSeq" id="WP_116443437.1">
    <property type="nucleotide sequence ID" value="NZ_JBBMEQ010000002.1"/>
</dbReference>
<dbReference type="Pfam" id="PF12994">
    <property type="entry name" value="DUF3878"/>
    <property type="match status" value="1"/>
</dbReference>
<dbReference type="Proteomes" id="UP001442364">
    <property type="component" value="Unassembled WGS sequence"/>
</dbReference>
<dbReference type="InterPro" id="IPR024538">
    <property type="entry name" value="DUF3878"/>
</dbReference>
<dbReference type="EMBL" id="JBBMER010000001">
    <property type="protein sequence ID" value="MEQ2378500.1"/>
    <property type="molecule type" value="Genomic_DNA"/>
</dbReference>
<reference evidence="1 2" key="1">
    <citation type="submission" date="2024-03" db="EMBL/GenBank/DDBJ databases">
        <title>Human intestinal bacterial collection.</title>
        <authorList>
            <person name="Pauvert C."/>
            <person name="Hitch T.C.A."/>
            <person name="Clavel T."/>
        </authorList>
    </citation>
    <scope>NUCLEOTIDE SEQUENCE [LARGE SCALE GENOMIC DNA]</scope>
    <source>
        <strain evidence="1 2">CLA-AA-H255</strain>
    </source>
</reference>
<evidence type="ECO:0000313" key="2">
    <source>
        <dbReference type="Proteomes" id="UP001442364"/>
    </source>
</evidence>
<evidence type="ECO:0000313" key="1">
    <source>
        <dbReference type="EMBL" id="MEQ2378500.1"/>
    </source>
</evidence>
<gene>
    <name evidence="1" type="ORF">WMO14_01185</name>
</gene>
<keyword evidence="2" id="KW-1185">Reference proteome</keyword>
<proteinExistence type="predicted"/>
<accession>A0ABV1BSL6</accession>
<name>A0ABV1BSL6_9FIRM</name>
<protein>
    <submittedName>
        <fullName evidence="1">DUF3878 family protein</fullName>
    </submittedName>
</protein>